<gene>
    <name evidence="1" type="ORF">N300_14141</name>
</gene>
<proteinExistence type="predicted"/>
<evidence type="ECO:0000313" key="1">
    <source>
        <dbReference type="EMBL" id="KFP04976.1"/>
    </source>
</evidence>
<sequence>SPTLSSALHLTADGHIVSGAAEDKSRQKKVWATAGSSAVLPCYLGPRKMWKSWKRL</sequence>
<protein>
    <submittedName>
        <fullName evidence="1">Uncharacterized protein</fullName>
    </submittedName>
</protein>
<evidence type="ECO:0000313" key="2">
    <source>
        <dbReference type="Proteomes" id="UP000054308"/>
    </source>
</evidence>
<dbReference type="AlphaFoldDB" id="A0A091IZI1"/>
<name>A0A091IZI1_CALAN</name>
<organism evidence="1 2">
    <name type="scientific">Calypte anna</name>
    <name type="common">Anna's hummingbird</name>
    <name type="synonym">Archilochus anna</name>
    <dbReference type="NCBI Taxonomy" id="9244"/>
    <lineage>
        <taxon>Eukaryota</taxon>
        <taxon>Metazoa</taxon>
        <taxon>Chordata</taxon>
        <taxon>Craniata</taxon>
        <taxon>Vertebrata</taxon>
        <taxon>Euteleostomi</taxon>
        <taxon>Archelosauria</taxon>
        <taxon>Archosauria</taxon>
        <taxon>Dinosauria</taxon>
        <taxon>Saurischia</taxon>
        <taxon>Theropoda</taxon>
        <taxon>Coelurosauria</taxon>
        <taxon>Aves</taxon>
        <taxon>Neognathae</taxon>
        <taxon>Neoaves</taxon>
        <taxon>Strisores</taxon>
        <taxon>Apodiformes</taxon>
        <taxon>Trochilidae</taxon>
        <taxon>Calypte</taxon>
    </lineage>
</organism>
<feature type="non-terminal residue" evidence="1">
    <location>
        <position position="1"/>
    </location>
</feature>
<accession>A0A091IZI1</accession>
<keyword evidence="2" id="KW-1185">Reference proteome</keyword>
<dbReference type="Proteomes" id="UP000054308">
    <property type="component" value="Unassembled WGS sequence"/>
</dbReference>
<reference evidence="1 2" key="1">
    <citation type="submission" date="2014-04" db="EMBL/GenBank/DDBJ databases">
        <title>Genome evolution of avian class.</title>
        <authorList>
            <person name="Zhang G."/>
            <person name="Li C."/>
        </authorList>
    </citation>
    <scope>NUCLEOTIDE SEQUENCE [LARGE SCALE GENOMIC DNA]</scope>
    <source>
        <strain evidence="1">BGI_N300</strain>
    </source>
</reference>
<feature type="non-terminal residue" evidence="1">
    <location>
        <position position="56"/>
    </location>
</feature>
<dbReference type="EMBL" id="KL218430">
    <property type="protein sequence ID" value="KFP04976.1"/>
    <property type="molecule type" value="Genomic_DNA"/>
</dbReference>